<evidence type="ECO:0000313" key="2">
    <source>
        <dbReference type="Proteomes" id="UP001501490"/>
    </source>
</evidence>
<protein>
    <recommendedName>
        <fullName evidence="3">Fructose-bisphosphate aldolase, class I</fullName>
    </recommendedName>
</protein>
<dbReference type="Gene3D" id="3.20.20.70">
    <property type="entry name" value="Aldolase class I"/>
    <property type="match status" value="1"/>
</dbReference>
<dbReference type="EMBL" id="BAABAB010000013">
    <property type="protein sequence ID" value="GAA3616618.1"/>
    <property type="molecule type" value="Genomic_DNA"/>
</dbReference>
<reference evidence="2" key="1">
    <citation type="journal article" date="2019" name="Int. J. Syst. Evol. Microbiol.">
        <title>The Global Catalogue of Microorganisms (GCM) 10K type strain sequencing project: providing services to taxonomists for standard genome sequencing and annotation.</title>
        <authorList>
            <consortium name="The Broad Institute Genomics Platform"/>
            <consortium name="The Broad Institute Genome Sequencing Center for Infectious Disease"/>
            <person name="Wu L."/>
            <person name="Ma J."/>
        </authorList>
    </citation>
    <scope>NUCLEOTIDE SEQUENCE [LARGE SCALE GENOMIC DNA]</scope>
    <source>
        <strain evidence="2">JCM 16929</strain>
    </source>
</reference>
<keyword evidence="2" id="KW-1185">Reference proteome</keyword>
<dbReference type="RefSeq" id="WP_344803667.1">
    <property type="nucleotide sequence ID" value="NZ_BAABAB010000013.1"/>
</dbReference>
<organism evidence="1 2">
    <name type="scientific">Microlunatus ginsengisoli</name>
    <dbReference type="NCBI Taxonomy" id="363863"/>
    <lineage>
        <taxon>Bacteria</taxon>
        <taxon>Bacillati</taxon>
        <taxon>Actinomycetota</taxon>
        <taxon>Actinomycetes</taxon>
        <taxon>Propionibacteriales</taxon>
        <taxon>Propionibacteriaceae</taxon>
        <taxon>Microlunatus</taxon>
    </lineage>
</organism>
<comment type="caution">
    <text evidence="1">The sequence shown here is derived from an EMBL/GenBank/DDBJ whole genome shotgun (WGS) entry which is preliminary data.</text>
</comment>
<gene>
    <name evidence="1" type="ORF">GCM10022236_18430</name>
</gene>
<proteinExistence type="predicted"/>
<accession>A0ABP6ZVW5</accession>
<name>A0ABP6ZVW5_9ACTN</name>
<evidence type="ECO:0008006" key="3">
    <source>
        <dbReference type="Google" id="ProtNLM"/>
    </source>
</evidence>
<sequence length="339" mass="36060">MTTSDAAAPTRSLDRKLASILAGTYTPDDFVIADAKDGDMAFGITSAGPLVDDPSGLAGPGQYGTRESYLDAMRALLAAGAVDIMLTSAANGERLAMAGSIGDQATLAVRGNDTTDIWNSRFADYPTHPSRPFRTANLAAIRPFCDLVLYSATFNADLDRDLATAEAYARFRGDAAAAGIRHFLEVFNPNAAQRLAPEHVGAFVNDSIVRTLAGVTAAERPLFLKVAYNGSAALTELTEHDPSLVVGILGGSSGTVRDTFELLHRAEASGARIALFGRKIQRAESQLDLVRLMRPVLRGELSPADGVKAYHEALDRAGRTPKRSLTEDLQVTEPALLTE</sequence>
<evidence type="ECO:0000313" key="1">
    <source>
        <dbReference type="EMBL" id="GAA3616618.1"/>
    </source>
</evidence>
<dbReference type="InterPro" id="IPR013785">
    <property type="entry name" value="Aldolase_TIM"/>
</dbReference>
<dbReference type="Proteomes" id="UP001501490">
    <property type="component" value="Unassembled WGS sequence"/>
</dbReference>